<evidence type="ECO:0000256" key="1">
    <source>
        <dbReference type="SAM" id="Coils"/>
    </source>
</evidence>
<feature type="compositionally biased region" description="Basic and acidic residues" evidence="2">
    <location>
        <begin position="338"/>
        <end position="358"/>
    </location>
</feature>
<dbReference type="AlphaFoldDB" id="A0A370DUU4"/>
<sequence length="1223" mass="135271">MPDYWEVDMGSVKKPFHPSLQSLAKACIVLCLFLGYLNPTFSETAIQDGAIPIGQLRAAQQKELDALREGYRNQANQSGADQDALFDRYLSDRKRVQDKYNRLDTRNQRVDEMINRTGAAQTGSNTKDVRADVDTAGNTDQIDERMVDELKRRGHDVDTSNPSKVVDHTDDHVYWRKETAAGNKAKETDFDSFKTPGGRDATGNLGEVKDARGEGIDHSSKYHHGRADGDLKTMGKSVSKMDKASDRIRYDEGKGAFVKDQGEFRRSLAQHPDPEMRELAKIDPKTGKSQADTLVDQAKAFQKYGDPVTAGIADLGDSPEVQAQKVKEWQKRSNKYMDAAEQRANRRGDVRDKVRENFEQSYRNANSADPAESEWNRNAADDIDNNRRRVREGNEVGDRFLSGEKRRKTADETYSGGWKDQGEPVKGAVPDDELQRRLGSAEQSANAKRSGGIDGPDGAAPRTGISSDGDLPASGTGTRRGQGIPDPDLPSAGRRPSWADSPTDVVVVGKRGKAKVTAIDGRRPKPKTNVVGAVGAGVEAGLQMGEATARKLGEVLDRSDQTVTGKDMADIVKEGSGYEPMRKAVEDTRMRQRIKKIELENKIRDLEKKPGSLTAAEQSELGRLKQQAANTDTTTSNIQDLGQQMLVDPNKEIIGRRMGEMEAQAKAEGRKSEFLRDGLPAMGKAGAEVVGNAVGIGAAANMAAEMETFNERSDWSAQKNAMVQHLNDKARWADKRNRKATAELEGILFSGNANSPENQQRVEQLLDDIAANQAEMDKIVAIANGNLSEVEPKKLATIRGLAGSQPDPDAMRDYARQMSEGARQKAEEEESWLDKEKKRKQARRAEEEKQRKVEEEKARLAEQNKQKEAEADDGWGSAESGYGEEAPKTAASGEEALTDKITEIMLTEPDPERRKELIRQAIRKHAGGGQQGGGADDGAWGDGGYEQASPAEQYVSAIRAANADGDFQRAMRLANQARDADPEHAWLNQNYGTIQLLAERDKRYREAIQNAISNLERGNVNESIEALKRAMQNASTQLGQDKTARSLLEDAKRIAEMKREEAIERARLEGERSAYERDRERARYERRREENRRSAQALRGALMGVLGAVSQAKAARSTSTTVNPGAYSDDIIQRKVRENERKYGDLMKKYEQSHRQNLHTAPKTSRRKPVNNANAGWATKSSQPAAKTKSSGFDKWEGDFSSQCDGKAPGIYEFGECFEHTEF</sequence>
<evidence type="ECO:0000313" key="3">
    <source>
        <dbReference type="EMBL" id="RDH88626.1"/>
    </source>
</evidence>
<name>A0A370DUU4_9GAMM</name>
<feature type="region of interest" description="Disordered" evidence="2">
    <location>
        <begin position="188"/>
        <end position="245"/>
    </location>
</feature>
<organism evidence="3 4">
    <name type="scientific">endosymbiont of Escarpia spicata</name>
    <dbReference type="NCBI Taxonomy" id="2200908"/>
    <lineage>
        <taxon>Bacteria</taxon>
        <taxon>Pseudomonadati</taxon>
        <taxon>Pseudomonadota</taxon>
        <taxon>Gammaproteobacteria</taxon>
        <taxon>sulfur-oxidizing symbionts</taxon>
    </lineage>
</organism>
<accession>A0A370DUU4</accession>
<feature type="coiled-coil region" evidence="1">
    <location>
        <begin position="1017"/>
        <end position="1092"/>
    </location>
</feature>
<feature type="region of interest" description="Disordered" evidence="2">
    <location>
        <begin position="1152"/>
        <end position="1208"/>
    </location>
</feature>
<keyword evidence="4" id="KW-1185">Reference proteome</keyword>
<feature type="compositionally biased region" description="Basic and acidic residues" evidence="2">
    <location>
        <begin position="384"/>
        <end position="404"/>
    </location>
</feature>
<feature type="region of interest" description="Disordered" evidence="2">
    <location>
        <begin position="332"/>
        <end position="506"/>
    </location>
</feature>
<gene>
    <name evidence="3" type="ORF">DIZ78_01465</name>
</gene>
<evidence type="ECO:0000313" key="4">
    <source>
        <dbReference type="Proteomes" id="UP000254771"/>
    </source>
</evidence>
<feature type="compositionally biased region" description="Gly residues" evidence="2">
    <location>
        <begin position="927"/>
        <end position="944"/>
    </location>
</feature>
<evidence type="ECO:0000256" key="2">
    <source>
        <dbReference type="SAM" id="MobiDB-lite"/>
    </source>
</evidence>
<dbReference type="EMBL" id="QFXE01000001">
    <property type="protein sequence ID" value="RDH88626.1"/>
    <property type="molecule type" value="Genomic_DNA"/>
</dbReference>
<comment type="caution">
    <text evidence="3">The sequence shown here is derived from an EMBL/GenBank/DDBJ whole genome shotgun (WGS) entry which is preliminary data.</text>
</comment>
<proteinExistence type="predicted"/>
<keyword evidence="1" id="KW-0175">Coiled coil</keyword>
<dbReference type="Proteomes" id="UP000254771">
    <property type="component" value="Unassembled WGS sequence"/>
</dbReference>
<feature type="compositionally biased region" description="Basic and acidic residues" evidence="2">
    <location>
        <begin position="843"/>
        <end position="869"/>
    </location>
</feature>
<reference evidence="3 4" key="1">
    <citation type="journal article" date="2018" name="ISME J.">
        <title>Endosymbiont genomes yield clues of tubeworm success.</title>
        <authorList>
            <person name="Li Y."/>
            <person name="Liles M.R."/>
            <person name="Halanych K.M."/>
        </authorList>
    </citation>
    <scope>NUCLEOTIDE SEQUENCE [LARGE SCALE GENOMIC DNA]</scope>
    <source>
        <strain evidence="3">A1462</strain>
    </source>
</reference>
<protein>
    <submittedName>
        <fullName evidence="3">Uncharacterized protein</fullName>
    </submittedName>
</protein>
<feature type="compositionally biased region" description="Basic and acidic residues" evidence="2">
    <location>
        <begin position="822"/>
        <end position="836"/>
    </location>
</feature>
<feature type="region of interest" description="Disordered" evidence="2">
    <location>
        <begin position="816"/>
        <end position="947"/>
    </location>
</feature>
<feature type="compositionally biased region" description="Basic and acidic residues" evidence="2">
    <location>
        <begin position="207"/>
        <end position="245"/>
    </location>
</feature>
<feature type="compositionally biased region" description="Polar residues" evidence="2">
    <location>
        <begin position="1171"/>
        <end position="1191"/>
    </location>
</feature>